<dbReference type="InterPro" id="IPR005198">
    <property type="entry name" value="Glyco_hydro_76"/>
</dbReference>
<dbReference type="EMBL" id="BMER01000002">
    <property type="protein sequence ID" value="GGG89316.1"/>
    <property type="molecule type" value="Genomic_DNA"/>
</dbReference>
<dbReference type="RefSeq" id="WP_188506322.1">
    <property type="nucleotide sequence ID" value="NZ_BMER01000002.1"/>
</dbReference>
<dbReference type="Pfam" id="PF03663">
    <property type="entry name" value="Glyco_hydro_76"/>
    <property type="match status" value="2"/>
</dbReference>
<dbReference type="PANTHER" id="PTHR47791">
    <property type="entry name" value="MEIOTICALLY UP-REGULATED GENE 191 PROTEIN"/>
    <property type="match status" value="1"/>
</dbReference>
<dbReference type="InterPro" id="IPR053169">
    <property type="entry name" value="MUG_Protein"/>
</dbReference>
<sequence length="492" mass="55730">MKTFILLSFSLTLATGACSNILGNKGGQGPQGHDGDTPPATELAEQNLLRAMELADDAIAHYFTGEGMAMARFYDPYADVRSDEKGSVWMYTAAIEAVNAIMQALKTYDAYGQPTLHDTHSERYRDLLAQLYDNLAYYQGTFELTSYTQTREWTVYGVHRASSKGNANVAGIENVYDDQQWLVRELLHSYKLTGEPRYLAEAEYLAEYVLDGWDCTLDASGKENGGIPWGPGYTTKHTCSNGPFISSLVWLHEHYAESNEEINHRYIIPGGKRETSVMKKRDYYLQFAESVYNWQKEHLLRSDGVYDDFMGGCGDCKIRYETIDGVRYRANTPLNDRVGPPYSYNSGATLSGAADLYRVTGNAAYLDDLKQLSDNSFQYFAKISDQLPGHYEYAVNGFNNWFNGVLMRAYVETYPIYNQVDRYINTFQQNLDYGFTNFRHNGILPHNLLQGWDNGNRNVEGMFAFTFAAEYALLVEYQLEKGTVSKETPAEN</sequence>
<name>A0A917MB99_9SPHI</name>
<proteinExistence type="predicted"/>
<dbReference type="SUPFAM" id="SSF48208">
    <property type="entry name" value="Six-hairpin glycosidases"/>
    <property type="match status" value="1"/>
</dbReference>
<dbReference type="AlphaFoldDB" id="A0A917MB99"/>
<dbReference type="Gene3D" id="1.50.10.20">
    <property type="match status" value="1"/>
</dbReference>
<accession>A0A917MB99</accession>
<gene>
    <name evidence="2" type="ORF">GCM10007415_24330</name>
</gene>
<feature type="signal peptide" evidence="1">
    <location>
        <begin position="1"/>
        <end position="19"/>
    </location>
</feature>
<evidence type="ECO:0000313" key="2">
    <source>
        <dbReference type="EMBL" id="GGG89316.1"/>
    </source>
</evidence>
<reference evidence="2" key="1">
    <citation type="journal article" date="2014" name="Int. J. Syst. Evol. Microbiol.">
        <title>Complete genome sequence of Corynebacterium casei LMG S-19264T (=DSM 44701T), isolated from a smear-ripened cheese.</title>
        <authorList>
            <consortium name="US DOE Joint Genome Institute (JGI-PGF)"/>
            <person name="Walter F."/>
            <person name="Albersmeier A."/>
            <person name="Kalinowski J."/>
            <person name="Ruckert C."/>
        </authorList>
    </citation>
    <scope>NUCLEOTIDE SEQUENCE</scope>
    <source>
        <strain evidence="2">CGMCC 1.12195</strain>
    </source>
</reference>
<evidence type="ECO:0000313" key="3">
    <source>
        <dbReference type="Proteomes" id="UP000660862"/>
    </source>
</evidence>
<dbReference type="GO" id="GO:0005975">
    <property type="term" value="P:carbohydrate metabolic process"/>
    <property type="evidence" value="ECO:0007669"/>
    <property type="project" value="InterPro"/>
</dbReference>
<keyword evidence="1" id="KW-0732">Signal</keyword>
<dbReference type="PROSITE" id="PS51257">
    <property type="entry name" value="PROKAR_LIPOPROTEIN"/>
    <property type="match status" value="1"/>
</dbReference>
<dbReference type="Proteomes" id="UP000660862">
    <property type="component" value="Unassembled WGS sequence"/>
</dbReference>
<protein>
    <submittedName>
        <fullName evidence="2">Hydrolase</fullName>
    </submittedName>
</protein>
<reference evidence="2" key="2">
    <citation type="submission" date="2020-09" db="EMBL/GenBank/DDBJ databases">
        <authorList>
            <person name="Sun Q."/>
            <person name="Zhou Y."/>
        </authorList>
    </citation>
    <scope>NUCLEOTIDE SEQUENCE</scope>
    <source>
        <strain evidence="2">CGMCC 1.12195</strain>
    </source>
</reference>
<evidence type="ECO:0000256" key="1">
    <source>
        <dbReference type="SAM" id="SignalP"/>
    </source>
</evidence>
<keyword evidence="3" id="KW-1185">Reference proteome</keyword>
<comment type="caution">
    <text evidence="2">The sequence shown here is derived from an EMBL/GenBank/DDBJ whole genome shotgun (WGS) entry which is preliminary data.</text>
</comment>
<dbReference type="PANTHER" id="PTHR47791:SF4">
    <property type="entry name" value="(PUTATIVE SECRETED PROTEIN)-RELATED"/>
    <property type="match status" value="1"/>
</dbReference>
<keyword evidence="2" id="KW-0378">Hydrolase</keyword>
<feature type="chain" id="PRO_5036873021" evidence="1">
    <location>
        <begin position="20"/>
        <end position="492"/>
    </location>
</feature>
<dbReference type="InterPro" id="IPR008928">
    <property type="entry name" value="6-hairpin_glycosidase_sf"/>
</dbReference>
<organism evidence="2 3">
    <name type="scientific">Parapedobacter pyrenivorans</name>
    <dbReference type="NCBI Taxonomy" id="1305674"/>
    <lineage>
        <taxon>Bacteria</taxon>
        <taxon>Pseudomonadati</taxon>
        <taxon>Bacteroidota</taxon>
        <taxon>Sphingobacteriia</taxon>
        <taxon>Sphingobacteriales</taxon>
        <taxon>Sphingobacteriaceae</taxon>
        <taxon>Parapedobacter</taxon>
    </lineage>
</organism>
<dbReference type="GO" id="GO:0016787">
    <property type="term" value="F:hydrolase activity"/>
    <property type="evidence" value="ECO:0007669"/>
    <property type="project" value="UniProtKB-KW"/>
</dbReference>